<keyword evidence="1" id="KW-0238">DNA-binding</keyword>
<keyword evidence="2" id="KW-0233">DNA recombination</keyword>
<dbReference type="SUPFAM" id="SSF56349">
    <property type="entry name" value="DNA breaking-rejoining enzymes"/>
    <property type="match status" value="1"/>
</dbReference>
<dbReference type="InterPro" id="IPR013762">
    <property type="entry name" value="Integrase-like_cat_sf"/>
</dbReference>
<evidence type="ECO:0000313" key="3">
    <source>
        <dbReference type="EMBL" id="AOQ25939.1"/>
    </source>
</evidence>
<evidence type="ECO:0008006" key="4">
    <source>
        <dbReference type="Google" id="ProtNLM"/>
    </source>
</evidence>
<dbReference type="RefSeq" id="WP_123316748.1">
    <property type="nucleotide sequence ID" value="NZ_JAMWKI010000049.1"/>
</dbReference>
<protein>
    <recommendedName>
        <fullName evidence="4">Site-specific integrase</fullName>
    </recommendedName>
</protein>
<reference evidence="3" key="1">
    <citation type="submission" date="2016-06" db="EMBL/GenBank/DDBJ databases">
        <title>Presence of the optrA gene in methicillin-resistant Staphylococcus sciuri of porcine origin.</title>
        <authorList>
            <person name="Fan R."/>
            <person name="Li D."/>
            <person name="Wang Y."/>
            <person name="He T."/>
            <person name="Schwarz S."/>
            <person name="Wu C."/>
        </authorList>
    </citation>
    <scope>NUCLEOTIDE SEQUENCE</scope>
    <source>
        <strain evidence="3">MS11-3</strain>
    </source>
</reference>
<dbReference type="GO" id="GO:0006310">
    <property type="term" value="P:DNA recombination"/>
    <property type="evidence" value="ECO:0007669"/>
    <property type="project" value="UniProtKB-KW"/>
</dbReference>
<accession>A0A1C9LUE6</accession>
<name>A0A1C9LUE6_MAMSC</name>
<dbReference type="Gene3D" id="1.10.443.10">
    <property type="entry name" value="Intergrase catalytic core"/>
    <property type="match status" value="1"/>
</dbReference>
<evidence type="ECO:0000256" key="2">
    <source>
        <dbReference type="ARBA" id="ARBA00023172"/>
    </source>
</evidence>
<dbReference type="InterPro" id="IPR010998">
    <property type="entry name" value="Integrase_recombinase_N"/>
</dbReference>
<dbReference type="EMBL" id="KX447571">
    <property type="protein sequence ID" value="AOQ25939.1"/>
    <property type="molecule type" value="Genomic_DNA"/>
</dbReference>
<dbReference type="GO" id="GO:0003677">
    <property type="term" value="F:DNA binding"/>
    <property type="evidence" value="ECO:0007669"/>
    <property type="project" value="UniProtKB-KW"/>
</dbReference>
<evidence type="ECO:0000256" key="1">
    <source>
        <dbReference type="ARBA" id="ARBA00023125"/>
    </source>
</evidence>
<dbReference type="AlphaFoldDB" id="A0A1C9LUE6"/>
<organism evidence="3">
    <name type="scientific">Mammaliicoccus sciuri</name>
    <name type="common">Staphylococcus sciuri</name>
    <dbReference type="NCBI Taxonomy" id="1296"/>
    <lineage>
        <taxon>Bacteria</taxon>
        <taxon>Bacillati</taxon>
        <taxon>Bacillota</taxon>
        <taxon>Bacilli</taxon>
        <taxon>Bacillales</taxon>
        <taxon>Staphylococcaceae</taxon>
        <taxon>Mammaliicoccus</taxon>
    </lineage>
</organism>
<dbReference type="InterPro" id="IPR011010">
    <property type="entry name" value="DNA_brk_join_enz"/>
</dbReference>
<sequence>MELSESYRFIVKEIREVDGNNKIVSIMIHNLRTNIQVPHPITEFITVKYAYRGTSLNSQLLPARVVCRFLNYIIKSIAEKDKLFMQLSITGLKNLNLYHGSNYISHLTRNGLSRSTIKLYEGVLTNFFVFLSENNYINEKIEVEFNYYKDRRTVRSLFEKSHLQTKYPSSKKSNTTLKLKDFGKNRYELMILFIQVARAVSPDIALGICFQFYGGLRRGEVVNVTKLDLEVTPNESLMVHIKDNRHILFPHLEDTSNEFPKRTNYLSPRLCKQTIMDIPLVWEVYFKHMDYLQNMKLKNKQALFINKEGNPMSGKVYDRRFNKVKKRFLEELLKQGRYEDYTLLSESYWSTHIGRGIYSNILFDMKLTPTQIAIARGDTNINSSMEYVDEKTTINAIKDNLPRITKLSGVYFQK</sequence>
<proteinExistence type="predicted"/>
<dbReference type="Gene3D" id="1.10.150.130">
    <property type="match status" value="1"/>
</dbReference>
<dbReference type="GO" id="GO:0015074">
    <property type="term" value="P:DNA integration"/>
    <property type="evidence" value="ECO:0007669"/>
    <property type="project" value="InterPro"/>
</dbReference>